<organism evidence="6 7">
    <name type="scientific">Brassica carinata</name>
    <name type="common">Ethiopian mustard</name>
    <name type="synonym">Abyssinian cabbage</name>
    <dbReference type="NCBI Taxonomy" id="52824"/>
    <lineage>
        <taxon>Eukaryota</taxon>
        <taxon>Viridiplantae</taxon>
        <taxon>Streptophyta</taxon>
        <taxon>Embryophyta</taxon>
        <taxon>Tracheophyta</taxon>
        <taxon>Spermatophyta</taxon>
        <taxon>Magnoliopsida</taxon>
        <taxon>eudicotyledons</taxon>
        <taxon>Gunneridae</taxon>
        <taxon>Pentapetalae</taxon>
        <taxon>rosids</taxon>
        <taxon>malvids</taxon>
        <taxon>Brassicales</taxon>
        <taxon>Brassicaceae</taxon>
        <taxon>Brassiceae</taxon>
        <taxon>Brassica</taxon>
    </lineage>
</organism>
<gene>
    <name evidence="6" type="ORF">Bca52824_022476</name>
</gene>
<feature type="region of interest" description="Disordered" evidence="5">
    <location>
        <begin position="108"/>
        <end position="143"/>
    </location>
</feature>
<dbReference type="InterPro" id="IPR009088">
    <property type="entry name" value="TFIIA_b-brl"/>
</dbReference>
<dbReference type="PANTHER" id="PTHR12694">
    <property type="entry name" value="TRANSCRIPTION INITIATION FACTOR IIA SUBUNIT 1"/>
    <property type="match status" value="1"/>
</dbReference>
<protein>
    <submittedName>
        <fullName evidence="6">Uncharacterized protein</fullName>
    </submittedName>
</protein>
<keyword evidence="7" id="KW-1185">Reference proteome</keyword>
<dbReference type="Pfam" id="PF03153">
    <property type="entry name" value="TFIIA"/>
    <property type="match status" value="1"/>
</dbReference>
<dbReference type="SMART" id="SM01371">
    <property type="entry name" value="TFIIA"/>
    <property type="match status" value="1"/>
</dbReference>
<keyword evidence="4" id="KW-0539">Nucleus</keyword>
<dbReference type="SUPFAM" id="SSF50784">
    <property type="entry name" value="Transcription factor IIA (TFIIA), beta-barrel domain"/>
    <property type="match status" value="1"/>
</dbReference>
<dbReference type="InterPro" id="IPR004855">
    <property type="entry name" value="TFIIA_asu/bsu"/>
</dbReference>
<proteinExistence type="inferred from homology"/>
<evidence type="ECO:0000256" key="5">
    <source>
        <dbReference type="SAM" id="MobiDB-lite"/>
    </source>
</evidence>
<dbReference type="AlphaFoldDB" id="A0A8X7VGE9"/>
<comment type="caution">
    <text evidence="6">The sequence shown here is derived from an EMBL/GenBank/DDBJ whole genome shotgun (WGS) entry which is preliminary data.</text>
</comment>
<feature type="compositionally biased region" description="Acidic residues" evidence="5">
    <location>
        <begin position="132"/>
        <end position="143"/>
    </location>
</feature>
<accession>A0A8X7VGE9</accession>
<comment type="similarity">
    <text evidence="2">Belongs to the TFIIA subunit 1 family.</text>
</comment>
<dbReference type="OrthoDB" id="6275927at2759"/>
<dbReference type="GO" id="GO:0006367">
    <property type="term" value="P:transcription initiation at RNA polymerase II promoter"/>
    <property type="evidence" value="ECO:0007669"/>
    <property type="project" value="InterPro"/>
</dbReference>
<dbReference type="Gene3D" id="2.30.18.10">
    <property type="entry name" value="Transcription factor IIA (TFIIA), beta-barrel domain"/>
    <property type="match status" value="1"/>
</dbReference>
<evidence type="ECO:0000256" key="4">
    <source>
        <dbReference type="ARBA" id="ARBA00023242"/>
    </source>
</evidence>
<dbReference type="Proteomes" id="UP000886595">
    <property type="component" value="Unassembled WGS sequence"/>
</dbReference>
<name>A0A8X7VGE9_BRACI</name>
<reference evidence="6 7" key="1">
    <citation type="submission" date="2020-02" db="EMBL/GenBank/DDBJ databases">
        <authorList>
            <person name="Ma Q."/>
            <person name="Huang Y."/>
            <person name="Song X."/>
            <person name="Pei D."/>
        </authorList>
    </citation>
    <scope>NUCLEOTIDE SEQUENCE [LARGE SCALE GENOMIC DNA]</scope>
    <source>
        <strain evidence="6">Sxm20200214</strain>
        <tissue evidence="6">Leaf</tissue>
    </source>
</reference>
<evidence type="ECO:0000256" key="3">
    <source>
        <dbReference type="ARBA" id="ARBA00023163"/>
    </source>
</evidence>
<dbReference type="PANTHER" id="PTHR12694:SF15">
    <property type="entry name" value="TFIIA-L3"/>
    <property type="match status" value="1"/>
</dbReference>
<evidence type="ECO:0000313" key="7">
    <source>
        <dbReference type="Proteomes" id="UP000886595"/>
    </source>
</evidence>
<dbReference type="EMBL" id="JAAMPC010000005">
    <property type="protein sequence ID" value="KAG2310919.1"/>
    <property type="molecule type" value="Genomic_DNA"/>
</dbReference>
<evidence type="ECO:0000256" key="1">
    <source>
        <dbReference type="ARBA" id="ARBA00004123"/>
    </source>
</evidence>
<evidence type="ECO:0000256" key="2">
    <source>
        <dbReference type="ARBA" id="ARBA00010059"/>
    </source>
</evidence>
<sequence>MDTSETTFACISISNDVISKMRSEVDGVLNQSLLSKIHANWQRKMIEAGVISEATLPSSASFPFPSPVIVPAPPQTQDTNPLPGDAASGIDIDAQAQLPSKELVMSTKNDIPQKDGSGDGDAVSKPDTYAPYDEDDEDLNENDDVEEEGGIIDDDNIPYLIICQFDHVKRKRATNKWDCKFKAGFMQINDKEILFTEAKGDFNF</sequence>
<evidence type="ECO:0000313" key="6">
    <source>
        <dbReference type="EMBL" id="KAG2310919.1"/>
    </source>
</evidence>
<keyword evidence="3" id="KW-0804">Transcription</keyword>
<comment type="subcellular location">
    <subcellularLocation>
        <location evidence="1">Nucleus</location>
    </subcellularLocation>
</comment>
<dbReference type="GO" id="GO:0005672">
    <property type="term" value="C:transcription factor TFIIA complex"/>
    <property type="evidence" value="ECO:0007669"/>
    <property type="project" value="InterPro"/>
</dbReference>